<dbReference type="PROSITE" id="PS51918">
    <property type="entry name" value="RADICAL_SAM"/>
    <property type="match status" value="1"/>
</dbReference>
<dbReference type="GO" id="GO:0140101">
    <property type="term" value="F:catalytic activity, acting on a tRNA"/>
    <property type="evidence" value="ECO:0007669"/>
    <property type="project" value="UniProtKB-ARBA"/>
</dbReference>
<keyword evidence="12" id="KW-0687">Ribonucleoprotein</keyword>
<accession>A0A926HRN8</accession>
<dbReference type="RefSeq" id="WP_249279499.1">
    <property type="nucleotide sequence ID" value="NZ_JACRSS010000001.1"/>
</dbReference>
<dbReference type="PANTHER" id="PTHR43837:SF1">
    <property type="entry name" value="RIBOSOMAL PROTEIN US12 METHYLTHIOTRANSFERASE RIMO"/>
    <property type="match status" value="1"/>
</dbReference>
<gene>
    <name evidence="8 12" type="primary">rimO</name>
    <name evidence="12" type="ORF">H8693_01495</name>
</gene>
<dbReference type="FunFam" id="3.80.30.20:FF:000001">
    <property type="entry name" value="tRNA-2-methylthio-N(6)-dimethylallyladenosine synthase 2"/>
    <property type="match status" value="1"/>
</dbReference>
<comment type="cofactor">
    <cofactor evidence="8">
        <name>[4Fe-4S] cluster</name>
        <dbReference type="ChEBI" id="CHEBI:49883"/>
    </cofactor>
    <text evidence="8">Binds 2 [4Fe-4S] clusters. One cluster is coordinated with 3 cysteines and an exchangeable S-adenosyl-L-methionine.</text>
</comment>
<dbReference type="PROSITE" id="PS50926">
    <property type="entry name" value="TRAM"/>
    <property type="match status" value="1"/>
</dbReference>
<feature type="domain" description="TRAM" evidence="9">
    <location>
        <begin position="375"/>
        <end position="443"/>
    </location>
</feature>
<dbReference type="CDD" id="cd01335">
    <property type="entry name" value="Radical_SAM"/>
    <property type="match status" value="1"/>
</dbReference>
<dbReference type="InterPro" id="IPR058240">
    <property type="entry name" value="rSAM_sf"/>
</dbReference>
<evidence type="ECO:0000256" key="5">
    <source>
        <dbReference type="ARBA" id="ARBA00022723"/>
    </source>
</evidence>
<dbReference type="GO" id="GO:0046872">
    <property type="term" value="F:metal ion binding"/>
    <property type="evidence" value="ECO:0007669"/>
    <property type="project" value="UniProtKB-KW"/>
</dbReference>
<dbReference type="Pfam" id="PF04055">
    <property type="entry name" value="Radical_SAM"/>
    <property type="match status" value="1"/>
</dbReference>
<dbReference type="InterPro" id="IPR038135">
    <property type="entry name" value="Methylthiotransferase_N_sf"/>
</dbReference>
<name>A0A926HRN8_9FIRM</name>
<reference evidence="12" key="1">
    <citation type="submission" date="2020-08" db="EMBL/GenBank/DDBJ databases">
        <title>Genome public.</title>
        <authorList>
            <person name="Liu C."/>
            <person name="Sun Q."/>
        </authorList>
    </citation>
    <scope>NUCLEOTIDE SEQUENCE</scope>
    <source>
        <strain evidence="12">NSJ-63</strain>
    </source>
</reference>
<dbReference type="GO" id="GO:0051539">
    <property type="term" value="F:4 iron, 4 sulfur cluster binding"/>
    <property type="evidence" value="ECO:0007669"/>
    <property type="project" value="UniProtKB-UniRule"/>
</dbReference>
<feature type="binding site" evidence="8">
    <location>
        <position position="160"/>
    </location>
    <ligand>
        <name>[4Fe-4S] cluster</name>
        <dbReference type="ChEBI" id="CHEBI:49883"/>
        <label>2</label>
        <note>4Fe-4S-S-AdoMet</note>
    </ligand>
</feature>
<dbReference type="InterPro" id="IPR005840">
    <property type="entry name" value="Ribosomal_uS12_MeSTrfase_RimO"/>
</dbReference>
<feature type="domain" description="MTTase N-terminal" evidence="10">
    <location>
        <begin position="4"/>
        <end position="120"/>
    </location>
</feature>
<dbReference type="InterPro" id="IPR012340">
    <property type="entry name" value="NA-bd_OB-fold"/>
</dbReference>
<dbReference type="Gene3D" id="3.80.30.20">
    <property type="entry name" value="tm_1862 like domain"/>
    <property type="match status" value="1"/>
</dbReference>
<comment type="function">
    <text evidence="8">Catalyzes the methylthiolation of an aspartic acid residue of ribosomal protein uS12.</text>
</comment>
<keyword evidence="13" id="KW-1185">Reference proteome</keyword>
<dbReference type="InterPro" id="IPR006638">
    <property type="entry name" value="Elp3/MiaA/NifB-like_rSAM"/>
</dbReference>
<dbReference type="GO" id="GO:0005840">
    <property type="term" value="C:ribosome"/>
    <property type="evidence" value="ECO:0007669"/>
    <property type="project" value="UniProtKB-KW"/>
</dbReference>
<dbReference type="AlphaFoldDB" id="A0A926HRN8"/>
<comment type="subcellular location">
    <subcellularLocation>
        <location evidence="8">Cytoplasm</location>
    </subcellularLocation>
</comment>
<dbReference type="Proteomes" id="UP000617951">
    <property type="component" value="Unassembled WGS sequence"/>
</dbReference>
<dbReference type="EC" id="2.8.4.4" evidence="8"/>
<dbReference type="GO" id="GO:0035600">
    <property type="term" value="P:tRNA methylthiolation"/>
    <property type="evidence" value="ECO:0007669"/>
    <property type="project" value="UniProtKB-ARBA"/>
</dbReference>
<evidence type="ECO:0000313" key="12">
    <source>
        <dbReference type="EMBL" id="MBC8537602.1"/>
    </source>
</evidence>
<keyword evidence="12" id="KW-0689">Ribosomal protein</keyword>
<feature type="domain" description="Radical SAM core" evidence="11">
    <location>
        <begin position="142"/>
        <end position="372"/>
    </location>
</feature>
<evidence type="ECO:0000259" key="9">
    <source>
        <dbReference type="PROSITE" id="PS50926"/>
    </source>
</evidence>
<dbReference type="NCBIfam" id="TIGR00089">
    <property type="entry name" value="MiaB/RimO family radical SAM methylthiotransferase"/>
    <property type="match status" value="1"/>
</dbReference>
<dbReference type="Pfam" id="PF00919">
    <property type="entry name" value="UPF0004"/>
    <property type="match status" value="1"/>
</dbReference>
<dbReference type="GO" id="GO:0035599">
    <property type="term" value="F:aspartic acid methylthiotransferase activity"/>
    <property type="evidence" value="ECO:0007669"/>
    <property type="project" value="TreeGrafter"/>
</dbReference>
<dbReference type="SFLD" id="SFLDF00274">
    <property type="entry name" value="ribosomal_protein_S12_methylth"/>
    <property type="match status" value="1"/>
</dbReference>
<comment type="similarity">
    <text evidence="8">Belongs to the methylthiotransferase family. RimO subfamily.</text>
</comment>
<evidence type="ECO:0000256" key="8">
    <source>
        <dbReference type="HAMAP-Rule" id="MF_01865"/>
    </source>
</evidence>
<sequence length="443" mass="49795">MKEIQIGVISLGCSKNRVDTELMLGALQHRNVSFVADPAQADVIIINTCGFIESAKQESIDTILEMAQYKKTGGLKALIVAGCLSERYREELMRELPEVDAFLGVNAYDAIAEAVDHALAGEAFSEFSAPKAEGNYLDRVLTTPSYYAYVKIAEGCNNRCSYCAIPYIRGNLQSRTMEDIEAEVRMLLKAGVREIILVAQDTTRYGMDLYGKPMLCELLERLAVLPGIVWLRVLYCYPENITDELLDVMQKHETIVKYLDIPIQHLDDTVLKRMHRRNRQDATYALVRKIRQKNPNFIIRTTLIAGFPGETEEQFAVLRQGVEDLAFDRMGVFAYSQEEGTPAAEFPDQVPEEEKEARRDTLMEIQQAISLAANERRVGKIYRVLIEGAGEQEGTYWGRSYAEAPDIDGQILIHSQRPLAEGEFVPVKIESADAYDLYGGALL</sequence>
<evidence type="ECO:0000259" key="11">
    <source>
        <dbReference type="PROSITE" id="PS51918"/>
    </source>
</evidence>
<dbReference type="SMART" id="SM00729">
    <property type="entry name" value="Elp3"/>
    <property type="match status" value="1"/>
</dbReference>
<proteinExistence type="inferred from homology"/>
<dbReference type="GO" id="GO:0005829">
    <property type="term" value="C:cytosol"/>
    <property type="evidence" value="ECO:0007669"/>
    <property type="project" value="TreeGrafter"/>
</dbReference>
<dbReference type="SUPFAM" id="SSF102114">
    <property type="entry name" value="Radical SAM enzymes"/>
    <property type="match status" value="1"/>
</dbReference>
<dbReference type="PROSITE" id="PS01278">
    <property type="entry name" value="MTTASE_RADICAL"/>
    <property type="match status" value="1"/>
</dbReference>
<evidence type="ECO:0000256" key="7">
    <source>
        <dbReference type="ARBA" id="ARBA00023014"/>
    </source>
</evidence>
<comment type="catalytic activity">
    <reaction evidence="8">
        <text>L-aspartate(89)-[ribosomal protein uS12]-hydrogen + (sulfur carrier)-SH + AH2 + 2 S-adenosyl-L-methionine = 3-methylsulfanyl-L-aspartate(89)-[ribosomal protein uS12]-hydrogen + (sulfur carrier)-H + 5'-deoxyadenosine + L-methionine + A + S-adenosyl-L-homocysteine + 2 H(+)</text>
        <dbReference type="Rhea" id="RHEA:37087"/>
        <dbReference type="Rhea" id="RHEA-COMP:10460"/>
        <dbReference type="Rhea" id="RHEA-COMP:10461"/>
        <dbReference type="Rhea" id="RHEA-COMP:14737"/>
        <dbReference type="Rhea" id="RHEA-COMP:14739"/>
        <dbReference type="ChEBI" id="CHEBI:13193"/>
        <dbReference type="ChEBI" id="CHEBI:15378"/>
        <dbReference type="ChEBI" id="CHEBI:17319"/>
        <dbReference type="ChEBI" id="CHEBI:17499"/>
        <dbReference type="ChEBI" id="CHEBI:29917"/>
        <dbReference type="ChEBI" id="CHEBI:29961"/>
        <dbReference type="ChEBI" id="CHEBI:57844"/>
        <dbReference type="ChEBI" id="CHEBI:57856"/>
        <dbReference type="ChEBI" id="CHEBI:59789"/>
        <dbReference type="ChEBI" id="CHEBI:64428"/>
        <dbReference type="ChEBI" id="CHEBI:73599"/>
        <dbReference type="EC" id="2.8.4.4"/>
    </reaction>
</comment>
<dbReference type="SFLD" id="SFLDS00029">
    <property type="entry name" value="Radical_SAM"/>
    <property type="match status" value="1"/>
</dbReference>
<dbReference type="InterPro" id="IPR020612">
    <property type="entry name" value="Methylthiotransferase_CS"/>
</dbReference>
<evidence type="ECO:0000256" key="4">
    <source>
        <dbReference type="ARBA" id="ARBA00022691"/>
    </source>
</evidence>
<keyword evidence="3 8" id="KW-0808">Transferase</keyword>
<comment type="caution">
    <text evidence="12">The sequence shown here is derived from an EMBL/GenBank/DDBJ whole genome shotgun (WGS) entry which is preliminary data.</text>
</comment>
<dbReference type="InterPro" id="IPR013848">
    <property type="entry name" value="Methylthiotransferase_N"/>
</dbReference>
<dbReference type="HAMAP" id="MF_01865">
    <property type="entry name" value="MTTase_RimO"/>
    <property type="match status" value="1"/>
</dbReference>
<feature type="binding site" evidence="8">
    <location>
        <position position="163"/>
    </location>
    <ligand>
        <name>[4Fe-4S] cluster</name>
        <dbReference type="ChEBI" id="CHEBI:49883"/>
        <label>2</label>
        <note>4Fe-4S-S-AdoMet</note>
    </ligand>
</feature>
<evidence type="ECO:0000256" key="2">
    <source>
        <dbReference type="ARBA" id="ARBA00022490"/>
    </source>
</evidence>
<keyword evidence="1 8" id="KW-0004">4Fe-4S</keyword>
<keyword evidence="6 8" id="KW-0408">Iron</keyword>
<feature type="binding site" evidence="8">
    <location>
        <position position="49"/>
    </location>
    <ligand>
        <name>[4Fe-4S] cluster</name>
        <dbReference type="ChEBI" id="CHEBI:49883"/>
        <label>1</label>
    </ligand>
</feature>
<feature type="binding site" evidence="8">
    <location>
        <position position="13"/>
    </location>
    <ligand>
        <name>[4Fe-4S] cluster</name>
        <dbReference type="ChEBI" id="CHEBI:49883"/>
        <label>1</label>
    </ligand>
</feature>
<dbReference type="Gene3D" id="3.40.50.12160">
    <property type="entry name" value="Methylthiotransferase, N-terminal domain"/>
    <property type="match status" value="1"/>
</dbReference>
<dbReference type="PANTHER" id="PTHR43837">
    <property type="entry name" value="RIBOSOMAL PROTEIN S12 METHYLTHIOTRANSFERASE RIMO"/>
    <property type="match status" value="1"/>
</dbReference>
<dbReference type="EMBL" id="JACRSS010000001">
    <property type="protein sequence ID" value="MBC8537602.1"/>
    <property type="molecule type" value="Genomic_DNA"/>
</dbReference>
<keyword evidence="4 8" id="KW-0949">S-adenosyl-L-methionine</keyword>
<dbReference type="InterPro" id="IPR005839">
    <property type="entry name" value="Methylthiotransferase"/>
</dbReference>
<dbReference type="InterPro" id="IPR007197">
    <property type="entry name" value="rSAM"/>
</dbReference>
<organism evidence="12 13">
    <name type="scientific">Guopingia tenuis</name>
    <dbReference type="NCBI Taxonomy" id="2763656"/>
    <lineage>
        <taxon>Bacteria</taxon>
        <taxon>Bacillati</taxon>
        <taxon>Bacillota</taxon>
        <taxon>Clostridia</taxon>
        <taxon>Christensenellales</taxon>
        <taxon>Christensenellaceae</taxon>
        <taxon>Guopingia</taxon>
    </lineage>
</organism>
<evidence type="ECO:0000256" key="6">
    <source>
        <dbReference type="ARBA" id="ARBA00023004"/>
    </source>
</evidence>
<dbReference type="NCBIfam" id="TIGR01125">
    <property type="entry name" value="30S ribosomal protein S12 methylthiotransferase RimO"/>
    <property type="match status" value="1"/>
</dbReference>
<evidence type="ECO:0000256" key="1">
    <source>
        <dbReference type="ARBA" id="ARBA00022485"/>
    </source>
</evidence>
<dbReference type="PROSITE" id="PS51449">
    <property type="entry name" value="MTTASE_N"/>
    <property type="match status" value="1"/>
</dbReference>
<dbReference type="SFLD" id="SFLDG01061">
    <property type="entry name" value="methylthiotransferase"/>
    <property type="match status" value="1"/>
</dbReference>
<dbReference type="InterPro" id="IPR002792">
    <property type="entry name" value="TRAM_dom"/>
</dbReference>
<evidence type="ECO:0000313" key="13">
    <source>
        <dbReference type="Proteomes" id="UP000617951"/>
    </source>
</evidence>
<dbReference type="InterPro" id="IPR023404">
    <property type="entry name" value="rSAM_horseshoe"/>
</dbReference>
<dbReference type="Gene3D" id="2.40.50.140">
    <property type="entry name" value="Nucleic acid-binding proteins"/>
    <property type="match status" value="1"/>
</dbReference>
<protein>
    <recommendedName>
        <fullName evidence="8">Ribosomal protein uS12 methylthiotransferase RimO</fullName>
        <shortName evidence="8">uS12 MTTase</shortName>
        <shortName evidence="8">uS12 methylthiotransferase</shortName>
        <ecNumber evidence="8">2.8.4.4</ecNumber>
    </recommendedName>
    <alternativeName>
        <fullName evidence="8">Ribosomal protein uS12 (aspartate-C(3))-methylthiotransferase</fullName>
    </alternativeName>
    <alternativeName>
        <fullName evidence="8">Ribosome maturation factor RimO</fullName>
    </alternativeName>
</protein>
<dbReference type="Pfam" id="PF18693">
    <property type="entry name" value="TRAM_2"/>
    <property type="match status" value="1"/>
</dbReference>
<evidence type="ECO:0000256" key="3">
    <source>
        <dbReference type="ARBA" id="ARBA00022679"/>
    </source>
</evidence>
<dbReference type="GO" id="GO:0103039">
    <property type="term" value="F:protein methylthiotransferase activity"/>
    <property type="evidence" value="ECO:0007669"/>
    <property type="project" value="UniProtKB-EC"/>
</dbReference>
<keyword evidence="5 8" id="KW-0479">Metal-binding</keyword>
<keyword evidence="2 8" id="KW-0963">Cytoplasm</keyword>
<keyword evidence="7 8" id="KW-0411">Iron-sulfur</keyword>
<dbReference type="SFLD" id="SFLDG01082">
    <property type="entry name" value="B12-binding_domain_containing"/>
    <property type="match status" value="1"/>
</dbReference>
<evidence type="ECO:0000259" key="10">
    <source>
        <dbReference type="PROSITE" id="PS51449"/>
    </source>
</evidence>
<feature type="binding site" evidence="8">
    <location>
        <position position="156"/>
    </location>
    <ligand>
        <name>[4Fe-4S] cluster</name>
        <dbReference type="ChEBI" id="CHEBI:49883"/>
        <label>2</label>
        <note>4Fe-4S-S-AdoMet</note>
    </ligand>
</feature>
<feature type="binding site" evidence="8">
    <location>
        <position position="83"/>
    </location>
    <ligand>
        <name>[4Fe-4S] cluster</name>
        <dbReference type="ChEBI" id="CHEBI:49883"/>
        <label>1</label>
    </ligand>
</feature>